<feature type="repeat" description="ANK" evidence="4">
    <location>
        <begin position="165"/>
        <end position="197"/>
    </location>
</feature>
<feature type="region of interest" description="Disordered" evidence="6">
    <location>
        <begin position="529"/>
        <end position="771"/>
    </location>
</feature>
<dbReference type="InterPro" id="IPR002110">
    <property type="entry name" value="Ankyrin_rpt"/>
</dbReference>
<feature type="compositionally biased region" description="Low complexity" evidence="6">
    <location>
        <begin position="581"/>
        <end position="600"/>
    </location>
</feature>
<feature type="compositionally biased region" description="Polar residues" evidence="6">
    <location>
        <begin position="1431"/>
        <end position="1443"/>
    </location>
</feature>
<dbReference type="Gene3D" id="3.30.1370.10">
    <property type="entry name" value="K Homology domain, type 1"/>
    <property type="match status" value="1"/>
</dbReference>
<feature type="region of interest" description="Disordered" evidence="6">
    <location>
        <begin position="1062"/>
        <end position="1197"/>
    </location>
</feature>
<dbReference type="FunFam" id="1.25.40.20:FF:000062">
    <property type="entry name" value="ankyrin repeat domain-containing protein 17"/>
    <property type="match status" value="1"/>
</dbReference>
<feature type="compositionally biased region" description="Low complexity" evidence="6">
    <location>
        <begin position="861"/>
        <end position="877"/>
    </location>
</feature>
<feature type="repeat" description="ANK" evidence="4">
    <location>
        <begin position="232"/>
        <end position="264"/>
    </location>
</feature>
<dbReference type="SMART" id="SM00322">
    <property type="entry name" value="KH"/>
    <property type="match status" value="1"/>
</dbReference>
<feature type="compositionally biased region" description="Low complexity" evidence="6">
    <location>
        <begin position="651"/>
        <end position="662"/>
    </location>
</feature>
<feature type="repeat" description="ANK" evidence="4">
    <location>
        <begin position="132"/>
        <end position="164"/>
    </location>
</feature>
<feature type="compositionally biased region" description="Polar residues" evidence="6">
    <location>
        <begin position="1158"/>
        <end position="1178"/>
    </location>
</feature>
<feature type="domain" description="K Homology" evidence="7">
    <location>
        <begin position="775"/>
        <end position="845"/>
    </location>
</feature>
<feature type="repeat" description="ANK" evidence="4">
    <location>
        <begin position="369"/>
        <end position="401"/>
    </location>
</feature>
<dbReference type="GO" id="GO:0005634">
    <property type="term" value="C:nucleus"/>
    <property type="evidence" value="ECO:0007669"/>
    <property type="project" value="TreeGrafter"/>
</dbReference>
<dbReference type="SMART" id="SM00248">
    <property type="entry name" value="ANK"/>
    <property type="match status" value="10"/>
</dbReference>
<feature type="region of interest" description="Disordered" evidence="6">
    <location>
        <begin position="957"/>
        <end position="1046"/>
    </location>
</feature>
<dbReference type="InterPro" id="IPR036612">
    <property type="entry name" value="KH_dom_type_1_sf"/>
</dbReference>
<keyword evidence="5" id="KW-0694">RNA-binding</keyword>
<sequence>MLIEAAKGGHTSVVCYLLDYPNNLLSAPPPDVTQLTPPSHDLNRAPRVPVQALPMVVPPQEPDKPPANVATTLPIRNKAVSGRASAMSNTPTHSIAASISQPQTPTPSPIISPSAMLPIYPAIDIDAQTESNHDTALTLACAGGHEELVQTLLERGASIEHRDKKGFTPLILAATAGHVGVVEILLDNGADIEAQSERTKDTPLSLACSGGRQEVVELLLARGANKEHRNVSDYTPLSLAASGGYVNIIKILLNAGAEINSRTGSKLGISPLMLAAMNGHTAAVKLLLDMGSDINAQIETNRNTALTLACFQGRTEVVSLLLDRKANVEHRAKTGLTPLMEAASGGYAEVGRVLLDKGADVNAPPVPSSRDTALTIAADKGHYKFCELLIGRGAHIDVRNKKGNTPLWLAANGGHLDVVQLLVQAGADVDAADNRKITPLMAAFRKGHVKVVRYLVKEVNQFPSDSECMRYIATITDKEMLKKCHLCMESIVQAKDRQAAEANKNASILLEELDLEKLREESRRLALAAKREKRKEKRRKKKEEQRRKLEEIEAKNKENFELQAAQEKEKHKVEDEPEVLTEPPSATTTTTIGISATWTTLAGSHGKRNNTITTTSSKRKNRKNKITPENVQIIFDDPLPISYSQPEKVNGGESKSSSTSESGDSDNMRISSCSDESSNSNSSRKSDNHSPAVVATTVTSKKQPSVLVTFPKEERKSVSGKASIKLSETVSEVTSNSLSTCTKSGPSPLSSPNGKLTVASPKRGQKREEGWKEVVRRSKKVSVPSTVISRVIGRGGCNINAIREFTGAHIDIDKQKDKTGDRIITIRGGTESTRQATQLINALIKDPDKEIDELIPKNRLKSSSANSKIGSSAPTTTAANSSLMGIKMTTVALSSTSQTATALTVPAISSASTHKTIKNPVNNVRPGFPVSLPLAYPPPQFAHALLAAQTFQQIRPPRLPMTHFGGTFPPAQSTWGPFPVRPLSPARATNSPKPHMVPRHSNQNSSGSQVNSAGSLTSSPTTTTSSSASTVPGTSTNGSPSSPSVRRQLFVTVVKTSNATTTTVTTTASNNSTAPTNATYPMPTAKEHYPVSSPSSPSPPAQPGGVSRNSPLDCGTASPNKGASSSEQEAGSPPVVETANSRPSNSSSSSGSSSVHSTQQQPPGSVSQEPRPPLQQSQVPPPEVRMTVPPLATTSSAPVAVPSTAPVTYPMPQTQMGCSQPAPKMETPAIRPPSHGTTAPHKNPAPVQNSSVAVLSVNHIKRPHSVPSSVQLPSTLSTQSACQNSVHPANKPIAPNFSAPLPFGPFSTLFENSPTSAHAFWGGSVVSSQSTPESMLSGKSSYLPNSDPLHQSDTSKAPGFRPPLQRPAPSPSGIVNMDSPYGSVTPSSTHLGNFASNLSGGQMYGPGAPLGGAPAAANFNRQHFSPLSLLTPCSSASNDSPAQSVSSGVRAPSPAPSSVPLGSEKPSSVSQDRKVPVPIGTERSARIRQTGTSAPSVIGSNLSTSVGHSGIWSFEGIGGSQDKVDWCNPGMGNPIIHRPMSDPGVFSQHQAMERESTGIVTPSGTFHQHVPAGYMDFPKVGGMPFSVYGNAMIPPVAPIPDGAGGPIFNGPHAADPSWNSLIKMVSSSTENNGPQTVWTGPWAPHMNSVHMNQLG</sequence>
<feature type="compositionally biased region" description="Low complexity" evidence="6">
    <location>
        <begin position="1001"/>
        <end position="1046"/>
    </location>
</feature>
<feature type="repeat" description="ANK" evidence="4">
    <location>
        <begin position="334"/>
        <end position="366"/>
    </location>
</feature>
<dbReference type="CDD" id="cd22502">
    <property type="entry name" value="KH-I_ANKRD17"/>
    <property type="match status" value="1"/>
</dbReference>
<feature type="compositionally biased region" description="Polar residues" evidence="6">
    <location>
        <begin position="1117"/>
        <end position="1129"/>
    </location>
</feature>
<dbReference type="InterPro" id="IPR004088">
    <property type="entry name" value="KH_dom_type_1"/>
</dbReference>
<dbReference type="Pfam" id="PF12796">
    <property type="entry name" value="Ank_2"/>
    <property type="match status" value="4"/>
</dbReference>
<evidence type="ECO:0000313" key="8">
    <source>
        <dbReference type="EMBL" id="KAF6128714.1"/>
    </source>
</evidence>
<dbReference type="GO" id="GO:0003723">
    <property type="term" value="F:RNA binding"/>
    <property type="evidence" value="ECO:0007669"/>
    <property type="project" value="UniProtKB-UniRule"/>
</dbReference>
<dbReference type="GO" id="GO:0005737">
    <property type="term" value="C:cytoplasm"/>
    <property type="evidence" value="ECO:0007669"/>
    <property type="project" value="TreeGrafter"/>
</dbReference>
<dbReference type="EMBL" id="JABVXQ010000001">
    <property type="protein sequence ID" value="KAF6128714.1"/>
    <property type="molecule type" value="Genomic_DNA"/>
</dbReference>
<evidence type="ECO:0000256" key="1">
    <source>
        <dbReference type="ARBA" id="ARBA00022737"/>
    </source>
</evidence>
<feature type="region of interest" description="Disordered" evidence="6">
    <location>
        <begin position="1430"/>
        <end position="1499"/>
    </location>
</feature>
<feature type="compositionally biased region" description="Polar residues" evidence="6">
    <location>
        <begin position="726"/>
        <end position="754"/>
    </location>
</feature>
<feature type="repeat" description="ANK" evidence="4">
    <location>
        <begin position="301"/>
        <end position="333"/>
    </location>
</feature>
<evidence type="ECO:0000256" key="3">
    <source>
        <dbReference type="ARBA" id="ARBA00023054"/>
    </source>
</evidence>
<feature type="region of interest" description="Disordered" evidence="6">
    <location>
        <begin position="1325"/>
        <end position="1384"/>
    </location>
</feature>
<evidence type="ECO:0000256" key="5">
    <source>
        <dbReference type="PROSITE-ProRule" id="PRU00117"/>
    </source>
</evidence>
<dbReference type="FunFam" id="1.25.40.20:FF:000055">
    <property type="entry name" value="ankyrin repeat domain-containing protein 17 isoform X2"/>
    <property type="match status" value="1"/>
</dbReference>
<dbReference type="InterPro" id="IPR051631">
    <property type="entry name" value="Ankyrin-KH/SAM_domain"/>
</dbReference>
<feature type="region of interest" description="Disordered" evidence="6">
    <location>
        <begin position="858"/>
        <end position="877"/>
    </location>
</feature>
<evidence type="ECO:0000256" key="2">
    <source>
        <dbReference type="ARBA" id="ARBA00023043"/>
    </source>
</evidence>
<dbReference type="FunFam" id="3.30.1370.10:FF:000031">
    <property type="entry name" value="ankyrin repeat domain-containing protein 17 isoform X1"/>
    <property type="match status" value="1"/>
</dbReference>
<feature type="repeat" description="ANK" evidence="4">
    <location>
        <begin position="402"/>
        <end position="434"/>
    </location>
</feature>
<dbReference type="GO" id="GO:0045087">
    <property type="term" value="P:innate immune response"/>
    <property type="evidence" value="ECO:0007669"/>
    <property type="project" value="TreeGrafter"/>
</dbReference>
<evidence type="ECO:0000256" key="6">
    <source>
        <dbReference type="SAM" id="MobiDB-lite"/>
    </source>
</evidence>
<feature type="compositionally biased region" description="Basic and acidic residues" evidence="6">
    <location>
        <begin position="542"/>
        <end position="574"/>
    </location>
</feature>
<feature type="compositionally biased region" description="Pro residues" evidence="6">
    <location>
        <begin position="1360"/>
        <end position="1370"/>
    </location>
</feature>
<proteinExistence type="predicted"/>
<dbReference type="PROSITE" id="PS50297">
    <property type="entry name" value="ANK_REP_REGION"/>
    <property type="match status" value="9"/>
</dbReference>
<keyword evidence="2 4" id="KW-0040">ANK repeat</keyword>
<dbReference type="Proteomes" id="UP000664940">
    <property type="component" value="Unassembled WGS sequence"/>
</dbReference>
<dbReference type="PANTHER" id="PTHR23206">
    <property type="entry name" value="MASK PROTEIN"/>
    <property type="match status" value="1"/>
</dbReference>
<dbReference type="SUPFAM" id="SSF48403">
    <property type="entry name" value="Ankyrin repeat"/>
    <property type="match status" value="1"/>
</dbReference>
<feature type="compositionally biased region" description="Polar residues" evidence="6">
    <location>
        <begin position="1487"/>
        <end position="1499"/>
    </location>
</feature>
<keyword evidence="1" id="KW-0677">Repeat</keyword>
<reference evidence="8 9" key="1">
    <citation type="journal article" date="2020" name="Nature">
        <title>Six reference-quality genomes reveal evolution of bat adaptations.</title>
        <authorList>
            <person name="Jebb D."/>
            <person name="Huang Z."/>
            <person name="Pippel M."/>
            <person name="Hughes G.M."/>
            <person name="Lavrichenko K."/>
            <person name="Devanna P."/>
            <person name="Winkler S."/>
            <person name="Jermiin L.S."/>
            <person name="Skirmuntt E.C."/>
            <person name="Katzourakis A."/>
            <person name="Burkitt-Gray L."/>
            <person name="Ray D.A."/>
            <person name="Sullivan K.A.M."/>
            <person name="Roscito J.G."/>
            <person name="Kirilenko B.M."/>
            <person name="Davalos L.M."/>
            <person name="Corthals A.P."/>
            <person name="Power M.L."/>
            <person name="Jones G."/>
            <person name="Ransome R.D."/>
            <person name="Dechmann D.K.N."/>
            <person name="Locatelli A.G."/>
            <person name="Puechmaille S.J."/>
            <person name="Fedrigo O."/>
            <person name="Jarvis E.D."/>
            <person name="Hiller M."/>
            <person name="Vernes S.C."/>
            <person name="Myers E.W."/>
            <person name="Teeling E.C."/>
        </authorList>
    </citation>
    <scope>NUCLEOTIDE SEQUENCE [LARGE SCALE GENOMIC DNA]</scope>
    <source>
        <strain evidence="8">Bat1K_MPI-CBG_1</strain>
    </source>
</reference>
<dbReference type="InterPro" id="IPR036770">
    <property type="entry name" value="Ankyrin_rpt-contain_sf"/>
</dbReference>
<dbReference type="PANTHER" id="PTHR23206:SF1">
    <property type="entry name" value="ANKYRIN REPEAT DOMAIN-CONTAINING PROTEIN 17"/>
    <property type="match status" value="1"/>
</dbReference>
<feature type="repeat" description="ANK" evidence="4">
    <location>
        <begin position="267"/>
        <end position="299"/>
    </location>
</feature>
<name>A0A834BGT4_9CHIR</name>
<keyword evidence="3" id="KW-0175">Coiled coil</keyword>
<feature type="compositionally biased region" description="Polar residues" evidence="6">
    <location>
        <begin position="1325"/>
        <end position="1355"/>
    </location>
</feature>
<dbReference type="SUPFAM" id="SSF54791">
    <property type="entry name" value="Eukaryotic type KH-domain (KH-domain type I)"/>
    <property type="match status" value="1"/>
</dbReference>
<evidence type="ECO:0000313" key="9">
    <source>
        <dbReference type="Proteomes" id="UP000664940"/>
    </source>
</evidence>
<dbReference type="InterPro" id="IPR004087">
    <property type="entry name" value="KH_dom"/>
</dbReference>
<feature type="compositionally biased region" description="Low complexity" evidence="6">
    <location>
        <begin position="1444"/>
        <end position="1463"/>
    </location>
</feature>
<protein>
    <submittedName>
        <fullName evidence="8">Ankyrin repeat domain 17</fullName>
    </submittedName>
</protein>
<feature type="compositionally biased region" description="Low complexity" evidence="6">
    <location>
        <begin position="1141"/>
        <end position="1157"/>
    </location>
</feature>
<feature type="compositionally biased region" description="Basic residues" evidence="6">
    <location>
        <begin position="531"/>
        <end position="541"/>
    </location>
</feature>
<dbReference type="PROSITE" id="PS50088">
    <property type="entry name" value="ANK_REPEAT"/>
    <property type="match status" value="9"/>
</dbReference>
<gene>
    <name evidence="8" type="ORF">HJG60_000690</name>
</gene>
<dbReference type="FunFam" id="1.25.40.20:FF:000012">
    <property type="entry name" value="ankyrin repeat domain-containing protein 17 isoform X1"/>
    <property type="match status" value="1"/>
</dbReference>
<organism evidence="8 9">
    <name type="scientific">Phyllostomus discolor</name>
    <name type="common">pale spear-nosed bat</name>
    <dbReference type="NCBI Taxonomy" id="89673"/>
    <lineage>
        <taxon>Eukaryota</taxon>
        <taxon>Metazoa</taxon>
        <taxon>Chordata</taxon>
        <taxon>Craniata</taxon>
        <taxon>Vertebrata</taxon>
        <taxon>Euteleostomi</taxon>
        <taxon>Mammalia</taxon>
        <taxon>Eutheria</taxon>
        <taxon>Laurasiatheria</taxon>
        <taxon>Chiroptera</taxon>
        <taxon>Yangochiroptera</taxon>
        <taxon>Phyllostomidae</taxon>
        <taxon>Phyllostominae</taxon>
        <taxon>Phyllostomus</taxon>
    </lineage>
</organism>
<dbReference type="PRINTS" id="PR01415">
    <property type="entry name" value="ANKYRIN"/>
</dbReference>
<evidence type="ECO:0000256" key="4">
    <source>
        <dbReference type="PROSITE-ProRule" id="PRU00023"/>
    </source>
</evidence>
<dbReference type="InterPro" id="IPR047375">
    <property type="entry name" value="KH-I_ANKRD17"/>
</dbReference>
<evidence type="ECO:0000259" key="7">
    <source>
        <dbReference type="SMART" id="SM00322"/>
    </source>
</evidence>
<comment type="caution">
    <text evidence="8">The sequence shown here is derived from an EMBL/GenBank/DDBJ whole genome shotgun (WGS) entry which is preliminary data.</text>
</comment>
<feature type="compositionally biased region" description="Low complexity" evidence="6">
    <location>
        <begin position="1062"/>
        <end position="1079"/>
    </location>
</feature>
<dbReference type="Gene3D" id="1.25.40.20">
    <property type="entry name" value="Ankyrin repeat-containing domain"/>
    <property type="match status" value="4"/>
</dbReference>
<feature type="compositionally biased region" description="Low complexity" evidence="6">
    <location>
        <begin position="671"/>
        <end position="683"/>
    </location>
</feature>
<dbReference type="Pfam" id="PF00013">
    <property type="entry name" value="KH_1"/>
    <property type="match status" value="1"/>
</dbReference>
<feature type="region of interest" description="Disordered" evidence="6">
    <location>
        <begin position="1215"/>
        <end position="1245"/>
    </location>
</feature>
<feature type="repeat" description="ANK" evidence="4">
    <location>
        <begin position="199"/>
        <end position="231"/>
    </location>
</feature>
<dbReference type="PROSITE" id="PS50084">
    <property type="entry name" value="KH_TYPE_1"/>
    <property type="match status" value="1"/>
</dbReference>
<accession>A0A834BGT4</accession>